<evidence type="ECO:0000313" key="1">
    <source>
        <dbReference type="EMBL" id="CCO47193.1"/>
    </source>
</evidence>
<gene>
    <name evidence="1" type="ORF">VIBNISOn1_270019</name>
</gene>
<sequence>MMQVEFKLLNVHRYLLFLNQSGLIALLKPDACLAFILTCTQLPLNKSRHLFKSNT</sequence>
<organism evidence="1 2">
    <name type="scientific">Vibrio nigripulchritudo SOn1</name>
    <dbReference type="NCBI Taxonomy" id="1238450"/>
    <lineage>
        <taxon>Bacteria</taxon>
        <taxon>Pseudomonadati</taxon>
        <taxon>Pseudomonadota</taxon>
        <taxon>Gammaproteobacteria</taxon>
        <taxon>Vibrionales</taxon>
        <taxon>Vibrionaceae</taxon>
        <taxon>Vibrio</taxon>
    </lineage>
</organism>
<protein>
    <submittedName>
        <fullName evidence="1">Uncharacterized protein</fullName>
    </submittedName>
</protein>
<reference evidence="1 2" key="1">
    <citation type="journal article" date="2013" name="ISME J.">
        <title>Comparative genomics of pathogenic lineages of Vibrio nigripulchritudo identifies virulence-associated traits.</title>
        <authorList>
            <person name="Goudenege D."/>
            <person name="Labreuche Y."/>
            <person name="Krin E."/>
            <person name="Ansquer D."/>
            <person name="Mangenot S."/>
            <person name="Calteau A."/>
            <person name="Medigue C."/>
            <person name="Mazel D."/>
            <person name="Polz M.F."/>
            <person name="Le Roux F."/>
        </authorList>
    </citation>
    <scope>NUCLEOTIDE SEQUENCE [LARGE SCALE GENOMIC DNA]</scope>
    <source>
        <strain evidence="1 2">SOn1</strain>
    </source>
</reference>
<dbReference type="Proteomes" id="UP000018211">
    <property type="component" value="Unassembled WGS sequence"/>
</dbReference>
<dbReference type="EMBL" id="CAOF01000117">
    <property type="protein sequence ID" value="CCO47193.1"/>
    <property type="molecule type" value="Genomic_DNA"/>
</dbReference>
<dbReference type="AlphaFoldDB" id="A0AAV2VR60"/>
<proteinExistence type="predicted"/>
<comment type="caution">
    <text evidence="1">The sequence shown here is derived from an EMBL/GenBank/DDBJ whole genome shotgun (WGS) entry which is preliminary data.</text>
</comment>
<evidence type="ECO:0000313" key="2">
    <source>
        <dbReference type="Proteomes" id="UP000018211"/>
    </source>
</evidence>
<name>A0AAV2VR60_9VIBR</name>
<accession>A0AAV2VR60</accession>